<keyword evidence="3" id="KW-1185">Reference proteome</keyword>
<dbReference type="AlphaFoldDB" id="A0A2K5ATE9"/>
<feature type="domain" description="HTH arsR-type" evidence="1">
    <location>
        <begin position="62"/>
        <end position="164"/>
    </location>
</feature>
<proteinExistence type="predicted"/>
<dbReference type="Proteomes" id="UP000236248">
    <property type="component" value="Chromosome NCAV"/>
</dbReference>
<dbReference type="KEGG" id="ncv:NCAV_1736"/>
<dbReference type="InterPro" id="IPR036388">
    <property type="entry name" value="WH-like_DNA-bd_sf"/>
</dbReference>
<dbReference type="SMART" id="SM00418">
    <property type="entry name" value="HTH_ARSR"/>
    <property type="match status" value="1"/>
</dbReference>
<dbReference type="InterPro" id="IPR036390">
    <property type="entry name" value="WH_DNA-bd_sf"/>
</dbReference>
<protein>
    <recommendedName>
        <fullName evidence="1">HTH arsR-type domain-containing protein</fullName>
    </recommendedName>
</protein>
<dbReference type="InterPro" id="IPR001845">
    <property type="entry name" value="HTH_ArsR_DNA-bd_dom"/>
</dbReference>
<sequence length="164" mass="18975">MKRQDINKNKLVMQQSNNNRYIVLNTIKNIQGIRYMELKRLTGLSYGTLTYHLTRLEREGSIRAVRSARKSRYYTSDVDDLQADIIECIRNRICKDIISMIVEYGAVTLDGLAKALKKAKTTINYHIERLRARGIIEGKRIGRYIFYSLRDSSILDRLGALLSS</sequence>
<dbReference type="CDD" id="cd00090">
    <property type="entry name" value="HTH_ARSR"/>
    <property type="match status" value="2"/>
</dbReference>
<dbReference type="Pfam" id="PF13412">
    <property type="entry name" value="HTH_24"/>
    <property type="match status" value="1"/>
</dbReference>
<evidence type="ECO:0000313" key="3">
    <source>
        <dbReference type="Proteomes" id="UP000236248"/>
    </source>
</evidence>
<name>A0A2K5ATE9_9ARCH</name>
<dbReference type="InterPro" id="IPR011991">
    <property type="entry name" value="ArsR-like_HTH"/>
</dbReference>
<dbReference type="PANTHER" id="PTHR36216">
    <property type="entry name" value="TRANSCRIPTIONAL REGULATOR, TRMB"/>
    <property type="match status" value="1"/>
</dbReference>
<organism evidence="2 3">
    <name type="scientific">Candidatus Nitrosocaldus cavascurensis</name>
    <dbReference type="NCBI Taxonomy" id="2058097"/>
    <lineage>
        <taxon>Archaea</taxon>
        <taxon>Nitrososphaerota</taxon>
        <taxon>Nitrososphaeria</taxon>
        <taxon>Candidatus Nitrosocaldales</taxon>
        <taxon>Candidatus Nitrosocaldaceae</taxon>
        <taxon>Candidatus Nitrosocaldus</taxon>
    </lineage>
</organism>
<evidence type="ECO:0000259" key="1">
    <source>
        <dbReference type="PROSITE" id="PS50987"/>
    </source>
</evidence>
<dbReference type="PROSITE" id="PS50987">
    <property type="entry name" value="HTH_ARSR_2"/>
    <property type="match status" value="1"/>
</dbReference>
<evidence type="ECO:0000313" key="2">
    <source>
        <dbReference type="EMBL" id="SPC34899.1"/>
    </source>
</evidence>
<gene>
    <name evidence="2" type="ORF">NCAV_1736</name>
</gene>
<dbReference type="EMBL" id="LT981265">
    <property type="protein sequence ID" value="SPC34899.1"/>
    <property type="molecule type" value="Genomic_DNA"/>
</dbReference>
<reference evidence="3" key="1">
    <citation type="submission" date="2018-01" db="EMBL/GenBank/DDBJ databases">
        <authorList>
            <person name="Kerou L M."/>
        </authorList>
    </citation>
    <scope>NUCLEOTIDE SEQUENCE [LARGE SCALE GENOMIC DNA]</scope>
    <source>
        <strain evidence="3">SCU2</strain>
    </source>
</reference>
<dbReference type="Gene3D" id="1.10.10.10">
    <property type="entry name" value="Winged helix-like DNA-binding domain superfamily/Winged helix DNA-binding domain"/>
    <property type="match status" value="2"/>
</dbReference>
<accession>A0A2K5ATE9</accession>
<dbReference type="SUPFAM" id="SSF46785">
    <property type="entry name" value="Winged helix' DNA-binding domain"/>
    <property type="match status" value="2"/>
</dbReference>
<dbReference type="PANTHER" id="PTHR36216:SF1">
    <property type="entry name" value="HTH ARSR-TYPE DOMAIN-CONTAINING PROTEIN"/>
    <property type="match status" value="1"/>
</dbReference>
<dbReference type="GO" id="GO:0003700">
    <property type="term" value="F:DNA-binding transcription factor activity"/>
    <property type="evidence" value="ECO:0007669"/>
    <property type="project" value="InterPro"/>
</dbReference>